<accession>K0XA60</accession>
<name>K0XA60_9BACT</name>
<keyword evidence="3" id="KW-1185">Reference proteome</keyword>
<dbReference type="Proteomes" id="UP000006044">
    <property type="component" value="Unassembled WGS sequence"/>
</dbReference>
<dbReference type="InterPro" id="IPR011050">
    <property type="entry name" value="Pectin_lyase_fold/virulence"/>
</dbReference>
<dbReference type="GeneID" id="77848423"/>
<dbReference type="AlphaFoldDB" id="K0XA60"/>
<dbReference type="OrthoDB" id="9795222at2"/>
<evidence type="ECO:0000313" key="3">
    <source>
        <dbReference type="Proteomes" id="UP000006044"/>
    </source>
</evidence>
<dbReference type="SUPFAM" id="SSF51126">
    <property type="entry name" value="Pectin lyase-like"/>
    <property type="match status" value="1"/>
</dbReference>
<dbReference type="HOGENOM" id="CLU_2153376_0_0_10"/>
<reference evidence="2 3" key="1">
    <citation type="submission" date="2012-08" db="EMBL/GenBank/DDBJ databases">
        <title>The Genome Sequence of Barnesiella intestinihominis YIT 11860.</title>
        <authorList>
            <consortium name="The Broad Institute Genome Sequencing Platform"/>
            <person name="Earl A."/>
            <person name="Ward D."/>
            <person name="Feldgarden M."/>
            <person name="Gevers D."/>
            <person name="Morotomi M."/>
            <person name="Walker B."/>
            <person name="Young S.K."/>
            <person name="Zeng Q."/>
            <person name="Gargeya S."/>
            <person name="Fitzgerald M."/>
            <person name="Haas B."/>
            <person name="Abouelleil A."/>
            <person name="Alvarado L."/>
            <person name="Arachchi H.M."/>
            <person name="Berlin A.M."/>
            <person name="Chapman S.B."/>
            <person name="Goldberg J."/>
            <person name="Griggs A."/>
            <person name="Gujja S."/>
            <person name="Hansen M."/>
            <person name="Howarth C."/>
            <person name="Imamovic A."/>
            <person name="Larimer J."/>
            <person name="McCowen C."/>
            <person name="Montmayeur A."/>
            <person name="Murphy C."/>
            <person name="Neiman D."/>
            <person name="Pearson M."/>
            <person name="Priest M."/>
            <person name="Roberts A."/>
            <person name="Saif S."/>
            <person name="Shea T."/>
            <person name="Sisk P."/>
            <person name="Sykes S."/>
            <person name="Wortman J."/>
            <person name="Nusbaum C."/>
            <person name="Birren B."/>
        </authorList>
    </citation>
    <scope>NUCLEOTIDE SEQUENCE [LARGE SCALE GENOMIC DNA]</scope>
    <source>
        <strain evidence="2 3">YIT 11860</strain>
    </source>
</reference>
<gene>
    <name evidence="2" type="ORF">HMPREF9448_01129</name>
</gene>
<sequence length="111" mass="12427">MKSVCVYLFPLLVLTCYSQERSNVGEYNILDYGAKKDSSFLSSEAINQAITDCSANGGGRVVIPAGKYKSGTILMKDYVELYFEPGSYLYASIDPKDICRQPQPEYRSEKE</sequence>
<dbReference type="Gene3D" id="2.160.20.10">
    <property type="entry name" value="Single-stranded right-handed beta-helix, Pectin lyase-like"/>
    <property type="match status" value="1"/>
</dbReference>
<protein>
    <recommendedName>
        <fullName evidence="1">Rhamnogalacturonase A/B/Epimerase-like pectate lyase domain-containing protein</fullName>
    </recommendedName>
</protein>
<dbReference type="Pfam" id="PF12708">
    <property type="entry name" value="Pect-lyase_RHGA_epim"/>
    <property type="match status" value="1"/>
</dbReference>
<dbReference type="InterPro" id="IPR012334">
    <property type="entry name" value="Pectin_lyas_fold"/>
</dbReference>
<comment type="caution">
    <text evidence="2">The sequence shown here is derived from an EMBL/GenBank/DDBJ whole genome shotgun (WGS) entry which is preliminary data.</text>
</comment>
<evidence type="ECO:0000259" key="1">
    <source>
        <dbReference type="Pfam" id="PF12708"/>
    </source>
</evidence>
<proteinExistence type="predicted"/>
<dbReference type="RefSeq" id="WP_008861617.1">
    <property type="nucleotide sequence ID" value="NZ_JH815204.1"/>
</dbReference>
<dbReference type="InterPro" id="IPR024535">
    <property type="entry name" value="RHGA/B-epi-like_pectate_lyase"/>
</dbReference>
<dbReference type="EMBL" id="ADLE01000008">
    <property type="protein sequence ID" value="EJZ64649.1"/>
    <property type="molecule type" value="Genomic_DNA"/>
</dbReference>
<organism evidence="2 3">
    <name type="scientific">Barnesiella intestinihominis YIT 11860</name>
    <dbReference type="NCBI Taxonomy" id="742726"/>
    <lineage>
        <taxon>Bacteria</taxon>
        <taxon>Pseudomonadati</taxon>
        <taxon>Bacteroidota</taxon>
        <taxon>Bacteroidia</taxon>
        <taxon>Bacteroidales</taxon>
        <taxon>Barnesiellaceae</taxon>
        <taxon>Barnesiella</taxon>
    </lineage>
</organism>
<feature type="domain" description="Rhamnogalacturonase A/B/Epimerase-like pectate lyase" evidence="1">
    <location>
        <begin position="28"/>
        <end position="82"/>
    </location>
</feature>
<dbReference type="eggNOG" id="COG5434">
    <property type="taxonomic scope" value="Bacteria"/>
</dbReference>
<evidence type="ECO:0000313" key="2">
    <source>
        <dbReference type="EMBL" id="EJZ64649.1"/>
    </source>
</evidence>
<dbReference type="STRING" id="742726.HMPREF9448_01129"/>